<protein>
    <submittedName>
        <fullName evidence="1">Uncharacterized protein</fullName>
    </submittedName>
</protein>
<reference evidence="1" key="1">
    <citation type="journal article" date="2023" name="GigaByte">
        <title>Genome assembly of the bearded iris, Iris pallida Lam.</title>
        <authorList>
            <person name="Bruccoleri R.E."/>
            <person name="Oakeley E.J."/>
            <person name="Faust A.M.E."/>
            <person name="Altorfer M."/>
            <person name="Dessus-Babus S."/>
            <person name="Burckhardt D."/>
            <person name="Oertli M."/>
            <person name="Naumann U."/>
            <person name="Petersen F."/>
            <person name="Wong J."/>
        </authorList>
    </citation>
    <scope>NUCLEOTIDE SEQUENCE</scope>
    <source>
        <strain evidence="1">GSM-AAB239-AS_SAM_17_03QT</strain>
    </source>
</reference>
<sequence>MHRNMSMEEGTVVMARVKSIVENLREPSRRTGHWSCCCHYSTVERW</sequence>
<dbReference type="AlphaFoldDB" id="A0AAX6IB71"/>
<evidence type="ECO:0000313" key="1">
    <source>
        <dbReference type="EMBL" id="KAJ6850097.1"/>
    </source>
</evidence>
<keyword evidence="2" id="KW-1185">Reference proteome</keyword>
<name>A0AAX6IB71_IRIPA</name>
<dbReference type="EMBL" id="JANAVB010003200">
    <property type="protein sequence ID" value="KAJ6850097.1"/>
    <property type="molecule type" value="Genomic_DNA"/>
</dbReference>
<comment type="caution">
    <text evidence="1">The sequence shown here is derived from an EMBL/GenBank/DDBJ whole genome shotgun (WGS) entry which is preliminary data.</text>
</comment>
<gene>
    <name evidence="1" type="ORF">M6B38_265825</name>
</gene>
<organism evidence="1 2">
    <name type="scientific">Iris pallida</name>
    <name type="common">Sweet iris</name>
    <dbReference type="NCBI Taxonomy" id="29817"/>
    <lineage>
        <taxon>Eukaryota</taxon>
        <taxon>Viridiplantae</taxon>
        <taxon>Streptophyta</taxon>
        <taxon>Embryophyta</taxon>
        <taxon>Tracheophyta</taxon>
        <taxon>Spermatophyta</taxon>
        <taxon>Magnoliopsida</taxon>
        <taxon>Liliopsida</taxon>
        <taxon>Asparagales</taxon>
        <taxon>Iridaceae</taxon>
        <taxon>Iridoideae</taxon>
        <taxon>Irideae</taxon>
        <taxon>Iris</taxon>
    </lineage>
</organism>
<accession>A0AAX6IB71</accession>
<reference evidence="1" key="2">
    <citation type="submission" date="2023-04" db="EMBL/GenBank/DDBJ databases">
        <authorList>
            <person name="Bruccoleri R.E."/>
            <person name="Oakeley E.J."/>
            <person name="Faust A.-M."/>
            <person name="Dessus-Babus S."/>
            <person name="Altorfer M."/>
            <person name="Burckhardt D."/>
            <person name="Oertli M."/>
            <person name="Naumann U."/>
            <person name="Petersen F."/>
            <person name="Wong J."/>
        </authorList>
    </citation>
    <scope>NUCLEOTIDE SEQUENCE</scope>
    <source>
        <strain evidence="1">GSM-AAB239-AS_SAM_17_03QT</strain>
        <tissue evidence="1">Leaf</tissue>
    </source>
</reference>
<proteinExistence type="predicted"/>
<dbReference type="Proteomes" id="UP001140949">
    <property type="component" value="Unassembled WGS sequence"/>
</dbReference>
<evidence type="ECO:0000313" key="2">
    <source>
        <dbReference type="Proteomes" id="UP001140949"/>
    </source>
</evidence>